<proteinExistence type="predicted"/>
<evidence type="ECO:0000313" key="2">
    <source>
        <dbReference type="Proteomes" id="UP000217790"/>
    </source>
</evidence>
<evidence type="ECO:0000313" key="1">
    <source>
        <dbReference type="EMBL" id="PBK89362.1"/>
    </source>
</evidence>
<organism evidence="1 2">
    <name type="scientific">Armillaria gallica</name>
    <name type="common">Bulbous honey fungus</name>
    <name type="synonym">Armillaria bulbosa</name>
    <dbReference type="NCBI Taxonomy" id="47427"/>
    <lineage>
        <taxon>Eukaryota</taxon>
        <taxon>Fungi</taxon>
        <taxon>Dikarya</taxon>
        <taxon>Basidiomycota</taxon>
        <taxon>Agaricomycotina</taxon>
        <taxon>Agaricomycetes</taxon>
        <taxon>Agaricomycetidae</taxon>
        <taxon>Agaricales</taxon>
        <taxon>Marasmiineae</taxon>
        <taxon>Physalacriaceae</taxon>
        <taxon>Armillaria</taxon>
    </lineage>
</organism>
<dbReference type="AlphaFoldDB" id="A0A2H3DD54"/>
<reference evidence="2" key="1">
    <citation type="journal article" date="2017" name="Nat. Ecol. Evol.">
        <title>Genome expansion and lineage-specific genetic innovations in the forest pathogenic fungi Armillaria.</title>
        <authorList>
            <person name="Sipos G."/>
            <person name="Prasanna A.N."/>
            <person name="Walter M.C."/>
            <person name="O'Connor E."/>
            <person name="Balint B."/>
            <person name="Krizsan K."/>
            <person name="Kiss B."/>
            <person name="Hess J."/>
            <person name="Varga T."/>
            <person name="Slot J."/>
            <person name="Riley R."/>
            <person name="Boka B."/>
            <person name="Rigling D."/>
            <person name="Barry K."/>
            <person name="Lee J."/>
            <person name="Mihaltcheva S."/>
            <person name="LaButti K."/>
            <person name="Lipzen A."/>
            <person name="Waldron R."/>
            <person name="Moloney N.M."/>
            <person name="Sperisen C."/>
            <person name="Kredics L."/>
            <person name="Vagvoelgyi C."/>
            <person name="Patrignani A."/>
            <person name="Fitzpatrick D."/>
            <person name="Nagy I."/>
            <person name="Doyle S."/>
            <person name="Anderson J.B."/>
            <person name="Grigoriev I.V."/>
            <person name="Gueldener U."/>
            <person name="Muensterkoetter M."/>
            <person name="Nagy L.G."/>
        </authorList>
    </citation>
    <scope>NUCLEOTIDE SEQUENCE [LARGE SCALE GENOMIC DNA]</scope>
    <source>
        <strain evidence="2">Ar21-2</strain>
    </source>
</reference>
<dbReference type="OMA" id="SHMRIRE"/>
<sequence length="289" mass="32597">MDSFYNKSKAAALVDELASERKSQYPKGFYLSELNLGVQWQRRLDFIQRLDPAEWRLVCNDEEDAATEVLFVVHGAVSSRDLAPMISKVNTKKALYLRQGLTVTGYGAESFTRAMEAIPKLFALFSRDIGEHNMSEMDCMAQDLSELLITKDMDPHGYLANIAGDKYVYMDDNQVGFYERKTTVSGEREFIELSPNKIQVSDIVEMHVSFTAVPLKGGRKKVVSVLRSITLLDGNLTEEAVAAKSNIRIQASTLKRKKGIHEGEMMHETGCKFSHMRIREPEPTKSLSM</sequence>
<keyword evidence="2" id="KW-1185">Reference proteome</keyword>
<dbReference type="InParanoid" id="A0A2H3DD54"/>
<dbReference type="Proteomes" id="UP000217790">
    <property type="component" value="Unassembled WGS sequence"/>
</dbReference>
<name>A0A2H3DD54_ARMGA</name>
<dbReference type="OrthoDB" id="3067373at2759"/>
<protein>
    <submittedName>
        <fullName evidence="1">Uncharacterized protein</fullName>
    </submittedName>
</protein>
<gene>
    <name evidence="1" type="ORF">ARMGADRAFT_1083888</name>
</gene>
<dbReference type="EMBL" id="KZ293669">
    <property type="protein sequence ID" value="PBK89362.1"/>
    <property type="molecule type" value="Genomic_DNA"/>
</dbReference>
<accession>A0A2H3DD54</accession>